<dbReference type="AlphaFoldDB" id="A0A2M7RLD0"/>
<evidence type="ECO:0000313" key="2">
    <source>
        <dbReference type="Proteomes" id="UP000230779"/>
    </source>
</evidence>
<dbReference type="Gene3D" id="3.90.79.10">
    <property type="entry name" value="Nucleoside Triphosphate Pyrophosphohydrolase"/>
    <property type="match status" value="1"/>
</dbReference>
<dbReference type="InterPro" id="IPR015797">
    <property type="entry name" value="NUDIX_hydrolase-like_dom_sf"/>
</dbReference>
<comment type="caution">
    <text evidence="1">The sequence shown here is derived from an EMBL/GenBank/DDBJ whole genome shotgun (WGS) entry which is preliminary data.</text>
</comment>
<reference evidence="1 2" key="1">
    <citation type="submission" date="2017-09" db="EMBL/GenBank/DDBJ databases">
        <title>Depth-based differentiation of microbial function through sediment-hosted aquifers and enrichment of novel symbionts in the deep terrestrial subsurface.</title>
        <authorList>
            <person name="Probst A.J."/>
            <person name="Ladd B."/>
            <person name="Jarett J.K."/>
            <person name="Geller-Mcgrath D.E."/>
            <person name="Sieber C.M."/>
            <person name="Emerson J.B."/>
            <person name="Anantharaman K."/>
            <person name="Thomas B.C."/>
            <person name="Malmstrom R."/>
            <person name="Stieglmeier M."/>
            <person name="Klingl A."/>
            <person name="Woyke T."/>
            <person name="Ryan C.M."/>
            <person name="Banfield J.F."/>
        </authorList>
    </citation>
    <scope>NUCLEOTIDE SEQUENCE [LARGE SCALE GENOMIC DNA]</scope>
    <source>
        <strain evidence="1">CG_4_10_14_0_8_um_filter_42_10</strain>
    </source>
</reference>
<sequence>MGKWSLPGGVGALEKENNPMKAVAQEVQGDFGVDYINCDLFTMQYSDQTEPTLRLYFYGKIKGDPQIKSVKTIQELKWFTIDEALDTELAFEETDKEVIHNFKKKVF</sequence>
<evidence type="ECO:0000313" key="1">
    <source>
        <dbReference type="EMBL" id="PIY97186.1"/>
    </source>
</evidence>
<dbReference type="EMBL" id="PFMD01000009">
    <property type="protein sequence ID" value="PIY97186.1"/>
    <property type="molecule type" value="Genomic_DNA"/>
</dbReference>
<proteinExistence type="predicted"/>
<name>A0A2M7RLD0_9BACT</name>
<gene>
    <name evidence="1" type="ORF">COY66_00855</name>
</gene>
<dbReference type="SUPFAM" id="SSF55811">
    <property type="entry name" value="Nudix"/>
    <property type="match status" value="1"/>
</dbReference>
<protein>
    <submittedName>
        <fullName evidence="1">Uncharacterized protein</fullName>
    </submittedName>
</protein>
<accession>A0A2M7RLD0</accession>
<organism evidence="1 2">
    <name type="scientific">Candidatus Kerfeldbacteria bacterium CG_4_10_14_0_8_um_filter_42_10</name>
    <dbReference type="NCBI Taxonomy" id="2014248"/>
    <lineage>
        <taxon>Bacteria</taxon>
        <taxon>Candidatus Kerfeldiibacteriota</taxon>
    </lineage>
</organism>
<dbReference type="Proteomes" id="UP000230779">
    <property type="component" value="Unassembled WGS sequence"/>
</dbReference>